<reference evidence="2" key="2">
    <citation type="submission" date="2016-01" db="EMBL/GenBank/DDBJ databases">
        <title>Six Aerococcus type strain genome sequencing and assembly using PacBio and Illumina Hiseq.</title>
        <authorList>
            <person name="Carkaci D."/>
            <person name="Dargis R."/>
            <person name="Nielsen X.C."/>
            <person name="Skovgaard O."/>
            <person name="Fuursted K."/>
            <person name="Christensen J.J."/>
        </authorList>
    </citation>
    <scope>NUCLEOTIDE SEQUENCE [LARGE SCALE GENOMIC DNA]</scope>
    <source>
        <strain evidence="2">CCUG42038B</strain>
    </source>
</reference>
<organism evidence="1 2">
    <name type="scientific">Aerococcus urinaehominis</name>
    <dbReference type="NCBI Taxonomy" id="128944"/>
    <lineage>
        <taxon>Bacteria</taxon>
        <taxon>Bacillati</taxon>
        <taxon>Bacillota</taxon>
        <taxon>Bacilli</taxon>
        <taxon>Lactobacillales</taxon>
        <taxon>Aerococcaceae</taxon>
        <taxon>Aerococcus</taxon>
    </lineage>
</organism>
<name>A0A0X8FLP5_9LACT</name>
<dbReference type="Gene3D" id="3.40.630.30">
    <property type="match status" value="1"/>
</dbReference>
<dbReference type="AlphaFoldDB" id="A0A0X8FLP5"/>
<keyword evidence="2" id="KW-1185">Reference proteome</keyword>
<sequence>MLEIKPIHAKDVADLLVFDQKQANNPYLDQEDLLAYVFELRQAAGYQADKELIAWQDGKIVGHVIAHERPLYKSSIENYLFIALNLVVPAINQVDLYNQLANSLLALAEKENYDLVIAIADANNLTNSSWQALDKLKISNRGDLSLSYLVYQWLGEPDQYRNLSGEIEIG</sequence>
<dbReference type="Proteomes" id="UP000062260">
    <property type="component" value="Chromosome"/>
</dbReference>
<dbReference type="InterPro" id="IPR016181">
    <property type="entry name" value="Acyl_CoA_acyltransferase"/>
</dbReference>
<reference evidence="1 2" key="1">
    <citation type="journal article" date="2016" name="Genome Announc.">
        <title>Complete Genome Sequences of Aerococcus christensenii CCUG 28831T, Aerococcus sanguinicola CCUG 43001T, Aerococcus urinae CCUG 36881T, Aerococcus urinaeequi CCUG 28094T, Aerococcus urinaehominis CCUG 42038 BT, and Aerococcus viridans CCUG 4311T.</title>
        <authorList>
            <person name="Carkaci D."/>
            <person name="Dargis R."/>
            <person name="Nielsen X.C."/>
            <person name="Skovgaard O."/>
            <person name="Fuursted K."/>
            <person name="Christensen J.J."/>
        </authorList>
    </citation>
    <scope>NUCLEOTIDE SEQUENCE [LARGE SCALE GENOMIC DNA]</scope>
    <source>
        <strain evidence="1 2">CCUG42038B</strain>
    </source>
</reference>
<proteinExistence type="predicted"/>
<evidence type="ECO:0000313" key="2">
    <source>
        <dbReference type="Proteomes" id="UP000062260"/>
    </source>
</evidence>
<accession>A0A0X8FLP5</accession>
<gene>
    <name evidence="1" type="ORF">AWM75_06220</name>
</gene>
<dbReference type="SUPFAM" id="SSF55729">
    <property type="entry name" value="Acyl-CoA N-acyltransferases (Nat)"/>
    <property type="match status" value="1"/>
</dbReference>
<dbReference type="RefSeq" id="WP_067979666.1">
    <property type="nucleotide sequence ID" value="NZ_CP014163.1"/>
</dbReference>
<protein>
    <submittedName>
        <fullName evidence="1">Uncharacterized protein</fullName>
    </submittedName>
</protein>
<dbReference type="EMBL" id="CP014163">
    <property type="protein sequence ID" value="AMB99600.1"/>
    <property type="molecule type" value="Genomic_DNA"/>
</dbReference>
<evidence type="ECO:0000313" key="1">
    <source>
        <dbReference type="EMBL" id="AMB99600.1"/>
    </source>
</evidence>
<dbReference type="STRING" id="128944.AWM75_06220"/>
<dbReference type="KEGG" id="auh:AWM75_06220"/>